<reference evidence="4 5" key="1">
    <citation type="submission" date="2020-04" db="EMBL/GenBank/DDBJ databases">
        <title>Perkinsus olseni comparative genomics.</title>
        <authorList>
            <person name="Bogema D.R."/>
        </authorList>
    </citation>
    <scope>NUCLEOTIDE SEQUENCE [LARGE SCALE GENOMIC DNA]</scope>
    <source>
        <strain evidence="4">ATCC PRA-179</strain>
    </source>
</reference>
<keyword evidence="2" id="KW-0472">Membrane</keyword>
<feature type="signal peptide" evidence="3">
    <location>
        <begin position="1"/>
        <end position="20"/>
    </location>
</feature>
<name>A0A7J6MIK2_PEROL</name>
<comment type="caution">
    <text evidence="4">The sequence shown here is derived from an EMBL/GenBank/DDBJ whole genome shotgun (WGS) entry which is preliminary data.</text>
</comment>
<gene>
    <name evidence="4" type="ORF">FOZ61_000084</name>
</gene>
<dbReference type="Proteomes" id="UP000570595">
    <property type="component" value="Unassembled WGS sequence"/>
</dbReference>
<evidence type="ECO:0000256" key="1">
    <source>
        <dbReference type="SAM" id="MobiDB-lite"/>
    </source>
</evidence>
<keyword evidence="2" id="KW-1133">Transmembrane helix</keyword>
<evidence type="ECO:0000313" key="5">
    <source>
        <dbReference type="Proteomes" id="UP000570595"/>
    </source>
</evidence>
<dbReference type="OrthoDB" id="5949at2759"/>
<feature type="region of interest" description="Disordered" evidence="1">
    <location>
        <begin position="636"/>
        <end position="672"/>
    </location>
</feature>
<accession>A0A7J6MIK2</accession>
<feature type="compositionally biased region" description="Polar residues" evidence="1">
    <location>
        <begin position="662"/>
        <end position="672"/>
    </location>
</feature>
<evidence type="ECO:0000256" key="2">
    <source>
        <dbReference type="SAM" id="Phobius"/>
    </source>
</evidence>
<protein>
    <submittedName>
        <fullName evidence="4">Uncharacterized protein</fullName>
    </submittedName>
</protein>
<keyword evidence="2" id="KW-0812">Transmembrane</keyword>
<dbReference type="EMBL" id="JABAHT010000001">
    <property type="protein sequence ID" value="KAF4671462.1"/>
    <property type="molecule type" value="Genomic_DNA"/>
</dbReference>
<feature type="transmembrane region" description="Helical" evidence="2">
    <location>
        <begin position="601"/>
        <end position="626"/>
    </location>
</feature>
<proteinExistence type="predicted"/>
<keyword evidence="3" id="KW-0732">Signal</keyword>
<organism evidence="4 5">
    <name type="scientific">Perkinsus olseni</name>
    <name type="common">Perkinsus atlanticus</name>
    <dbReference type="NCBI Taxonomy" id="32597"/>
    <lineage>
        <taxon>Eukaryota</taxon>
        <taxon>Sar</taxon>
        <taxon>Alveolata</taxon>
        <taxon>Perkinsozoa</taxon>
        <taxon>Perkinsea</taxon>
        <taxon>Perkinsida</taxon>
        <taxon>Perkinsidae</taxon>
        <taxon>Perkinsus</taxon>
    </lineage>
</organism>
<feature type="chain" id="PRO_5029806855" evidence="3">
    <location>
        <begin position="21"/>
        <end position="672"/>
    </location>
</feature>
<dbReference type="AlphaFoldDB" id="A0A7J6MIK2"/>
<evidence type="ECO:0000313" key="4">
    <source>
        <dbReference type="EMBL" id="KAF4671462.1"/>
    </source>
</evidence>
<evidence type="ECO:0000256" key="3">
    <source>
        <dbReference type="SAM" id="SignalP"/>
    </source>
</evidence>
<sequence>MMAVIPSLTYFILSFAVASAQWEQCGDPVVGFDKANEVDYFPTSISYFSEYSTTIKNYQSYKYYATLEVLSTPSVSVKVLFVRCGTEDPTVNDPGSFSDYIKVETPVKTLGLTETLMVGILDKGLGKLATVTAYLNKADLNLPKEPLLQARLPQIATWACTSSLPESECKKEAGCSFANGACTGAYGGPNNATKLNELNLSAVIVPSGTVDAYKAATQTQTILPFSDRYEASPLGRLTWMLFMALLTDTYSTGASHFASTRSSYMQASALAARASYKPSVWMGTAFPGYDWYFPKPDSYVARMMDDAHVYYMFSQDNTRGLSQDLQTLGASGQVSNTPVALQGPGSTSIYAQGVEYYIPRAGLKEDKVSEVVARNTAVNLTSWRAVRCQGGLIDYNKGGFPNPVFYDGILNPDLLLKDVIYLTHPDLRGALDYETVYYMAYKQDLPDLTCPVPNRIPVVPPQDEKTTIVSNYKISGIRRQLIDIGLYEPSAPGKTSLYDKLKPEFKTEELNLGFASDISNDRRRLQGGEADELILKVVTVVNQGDVSNGVGFAEGEAASSITDWLKGQSDEGGTPDAVLDGTPIVYGRGAESQGGDDGLSAGAVVGITLGSVAVFLLILFVAYLIYRRYRKKSEEEKRLRESLEEQQDVENPSVIGAGGSAVDSQSAAGRAI</sequence>